<sequence>MEPLDPDAVVSLDPEQSFWERFYMVAPLIVVGTQNEDESYNLAPKHMAAPMGWDDYFGFVCTPRHKTYRNAVRTGVFTISYPKPSQVVLTSLSASPRVGAPEGPRRKPALNQLPMRAAAAVDGVFLDDAYLFLECTMERHVDNLGENSLLIGAVEAVHVEKEALRVSGKEDDAVIRDNPLLAYLPPDRYAAIDETNAFPFPAGFEK</sequence>
<protein>
    <submittedName>
        <fullName evidence="2">Flavin reductase (DIM6/NTAB) family NADH-FMN oxidoreductase RutF</fullName>
    </submittedName>
</protein>
<evidence type="ECO:0000259" key="1">
    <source>
        <dbReference type="Pfam" id="PF01613"/>
    </source>
</evidence>
<dbReference type="Gene3D" id="2.30.110.10">
    <property type="entry name" value="Electron Transport, Fmn-binding Protein, Chain A"/>
    <property type="match status" value="1"/>
</dbReference>
<dbReference type="RefSeq" id="WP_259083229.1">
    <property type="nucleotide sequence ID" value="NZ_JANTYZ010000002.1"/>
</dbReference>
<dbReference type="Pfam" id="PF01613">
    <property type="entry name" value="Flavin_Reduct"/>
    <property type="match status" value="1"/>
</dbReference>
<dbReference type="GO" id="GO:0016646">
    <property type="term" value="F:oxidoreductase activity, acting on the CH-NH group of donors, NAD or NADP as acceptor"/>
    <property type="evidence" value="ECO:0007669"/>
    <property type="project" value="UniProtKB-ARBA"/>
</dbReference>
<gene>
    <name evidence="2" type="ORF">GGP82_001001</name>
</gene>
<accession>A0A9X2R546</accession>
<dbReference type="InterPro" id="IPR012349">
    <property type="entry name" value="Split_barrel_FMN-bd"/>
</dbReference>
<dbReference type="Proteomes" id="UP001155034">
    <property type="component" value="Unassembled WGS sequence"/>
</dbReference>
<dbReference type="InterPro" id="IPR002563">
    <property type="entry name" value="Flavin_Rdtase-like_dom"/>
</dbReference>
<name>A0A9X2R546_9BACT</name>
<organism evidence="2 3">
    <name type="scientific">Salinibacter ruber</name>
    <dbReference type="NCBI Taxonomy" id="146919"/>
    <lineage>
        <taxon>Bacteria</taxon>
        <taxon>Pseudomonadati</taxon>
        <taxon>Rhodothermota</taxon>
        <taxon>Rhodothermia</taxon>
        <taxon>Rhodothermales</taxon>
        <taxon>Salinibacteraceae</taxon>
        <taxon>Salinibacter</taxon>
    </lineage>
</organism>
<evidence type="ECO:0000313" key="2">
    <source>
        <dbReference type="EMBL" id="MCS3864455.1"/>
    </source>
</evidence>
<dbReference type="SUPFAM" id="SSF50475">
    <property type="entry name" value="FMN-binding split barrel"/>
    <property type="match status" value="1"/>
</dbReference>
<dbReference type="GO" id="GO:0010181">
    <property type="term" value="F:FMN binding"/>
    <property type="evidence" value="ECO:0007669"/>
    <property type="project" value="InterPro"/>
</dbReference>
<dbReference type="AlphaFoldDB" id="A0A9X2R546"/>
<reference evidence="2" key="1">
    <citation type="submission" date="2022-08" db="EMBL/GenBank/DDBJ databases">
        <title>Genomic Encyclopedia of Type Strains, Phase V (KMG-V): Genome sequencing to study the core and pangenomes of soil and plant-associated prokaryotes.</title>
        <authorList>
            <person name="Whitman W."/>
        </authorList>
    </citation>
    <scope>NUCLEOTIDE SEQUENCE</scope>
    <source>
        <strain evidence="2">SP2016B</strain>
    </source>
</reference>
<comment type="caution">
    <text evidence="2">The sequence shown here is derived from an EMBL/GenBank/DDBJ whole genome shotgun (WGS) entry which is preliminary data.</text>
</comment>
<dbReference type="EMBL" id="JANTYZ010000002">
    <property type="protein sequence ID" value="MCS3864455.1"/>
    <property type="molecule type" value="Genomic_DNA"/>
</dbReference>
<proteinExistence type="predicted"/>
<evidence type="ECO:0000313" key="3">
    <source>
        <dbReference type="Proteomes" id="UP001155034"/>
    </source>
</evidence>
<feature type="domain" description="Flavin reductase like" evidence="1">
    <location>
        <begin position="24"/>
        <end position="164"/>
    </location>
</feature>